<organism evidence="7 8">
    <name type="scientific">Streptosporangium fragile</name>
    <dbReference type="NCBI Taxonomy" id="46186"/>
    <lineage>
        <taxon>Bacteria</taxon>
        <taxon>Bacillati</taxon>
        <taxon>Actinomycetota</taxon>
        <taxon>Actinomycetes</taxon>
        <taxon>Streptosporangiales</taxon>
        <taxon>Streptosporangiaceae</taxon>
        <taxon>Streptosporangium</taxon>
    </lineage>
</organism>
<comment type="subcellular location">
    <subcellularLocation>
        <location evidence="1">Cell membrane</location>
        <topology evidence="1">Multi-pass membrane protein</topology>
    </subcellularLocation>
</comment>
<name>A0ABN3VU14_9ACTN</name>
<reference evidence="7 8" key="1">
    <citation type="journal article" date="2019" name="Int. J. Syst. Evol. Microbiol.">
        <title>The Global Catalogue of Microorganisms (GCM) 10K type strain sequencing project: providing services to taxonomists for standard genome sequencing and annotation.</title>
        <authorList>
            <consortium name="The Broad Institute Genomics Platform"/>
            <consortium name="The Broad Institute Genome Sequencing Center for Infectious Disease"/>
            <person name="Wu L."/>
            <person name="Ma J."/>
        </authorList>
    </citation>
    <scope>NUCLEOTIDE SEQUENCE [LARGE SCALE GENOMIC DNA]</scope>
    <source>
        <strain evidence="7 8">JCM 6242</strain>
    </source>
</reference>
<feature type="transmembrane region" description="Helical" evidence="5">
    <location>
        <begin position="43"/>
        <end position="62"/>
    </location>
</feature>
<dbReference type="SUPFAM" id="SSF103473">
    <property type="entry name" value="MFS general substrate transporter"/>
    <property type="match status" value="1"/>
</dbReference>
<keyword evidence="3 5" id="KW-1133">Transmembrane helix</keyword>
<accession>A0ABN3VU14</accession>
<keyword evidence="4 5" id="KW-0472">Membrane</keyword>
<keyword evidence="2 5" id="KW-0812">Transmembrane</keyword>
<evidence type="ECO:0000256" key="1">
    <source>
        <dbReference type="ARBA" id="ARBA00004651"/>
    </source>
</evidence>
<dbReference type="InterPro" id="IPR036259">
    <property type="entry name" value="MFS_trans_sf"/>
</dbReference>
<sequence>MLPDRHGAAGRDLGLGGMGFSLGGAIGPVLAGQVVGLTGGYSMVWVMAVLVALVATVAIVPAKKVK</sequence>
<dbReference type="InterPro" id="IPR020846">
    <property type="entry name" value="MFS_dom"/>
</dbReference>
<comment type="caution">
    <text evidence="7">The sequence shown here is derived from an EMBL/GenBank/DDBJ whole genome shotgun (WGS) entry which is preliminary data.</text>
</comment>
<evidence type="ECO:0000313" key="7">
    <source>
        <dbReference type="EMBL" id="GAA2857425.1"/>
    </source>
</evidence>
<dbReference type="Gene3D" id="1.20.1250.20">
    <property type="entry name" value="MFS general substrate transporter like domains"/>
    <property type="match status" value="1"/>
</dbReference>
<dbReference type="EMBL" id="BAAAVI010000008">
    <property type="protein sequence ID" value="GAA2857425.1"/>
    <property type="molecule type" value="Genomic_DNA"/>
</dbReference>
<feature type="transmembrane region" description="Helical" evidence="5">
    <location>
        <begin position="12"/>
        <end position="31"/>
    </location>
</feature>
<keyword evidence="8" id="KW-1185">Reference proteome</keyword>
<dbReference type="Proteomes" id="UP001500831">
    <property type="component" value="Unassembled WGS sequence"/>
</dbReference>
<feature type="domain" description="Major facilitator superfamily (MFS) profile" evidence="6">
    <location>
        <begin position="1"/>
        <end position="66"/>
    </location>
</feature>
<protein>
    <recommendedName>
        <fullName evidence="6">Major facilitator superfamily (MFS) profile domain-containing protein</fullName>
    </recommendedName>
</protein>
<evidence type="ECO:0000256" key="2">
    <source>
        <dbReference type="ARBA" id="ARBA00022692"/>
    </source>
</evidence>
<evidence type="ECO:0000256" key="3">
    <source>
        <dbReference type="ARBA" id="ARBA00022989"/>
    </source>
</evidence>
<evidence type="ECO:0000256" key="5">
    <source>
        <dbReference type="SAM" id="Phobius"/>
    </source>
</evidence>
<evidence type="ECO:0000313" key="8">
    <source>
        <dbReference type="Proteomes" id="UP001500831"/>
    </source>
</evidence>
<evidence type="ECO:0000256" key="4">
    <source>
        <dbReference type="ARBA" id="ARBA00023136"/>
    </source>
</evidence>
<dbReference type="PROSITE" id="PS50850">
    <property type="entry name" value="MFS"/>
    <property type="match status" value="1"/>
</dbReference>
<evidence type="ECO:0000259" key="6">
    <source>
        <dbReference type="PROSITE" id="PS50850"/>
    </source>
</evidence>
<proteinExistence type="predicted"/>
<gene>
    <name evidence="7" type="ORF">GCM10010517_15800</name>
</gene>